<dbReference type="OrthoDB" id="74460at2759"/>
<protein>
    <recommendedName>
        <fullName evidence="3">Zinc metalloproteinase</fullName>
    </recommendedName>
</protein>
<evidence type="ECO:0008006" key="3">
    <source>
        <dbReference type="Google" id="ProtNLM"/>
    </source>
</evidence>
<dbReference type="HOGENOM" id="CLU_251736_0_0_1"/>
<gene>
    <name evidence="1" type="ORF">SAPIO_CDS8262</name>
</gene>
<comment type="caution">
    <text evidence="1">The sequence shown here is derived from an EMBL/GenBank/DDBJ whole genome shotgun (WGS) entry which is preliminary data.</text>
</comment>
<reference evidence="1 2" key="1">
    <citation type="journal article" date="2014" name="Genome Announc.">
        <title>Draft genome sequence of the pathogenic fungus Scedosporium apiospermum.</title>
        <authorList>
            <person name="Vandeputte P."/>
            <person name="Ghamrawi S."/>
            <person name="Rechenmann M."/>
            <person name="Iltis A."/>
            <person name="Giraud S."/>
            <person name="Fleury M."/>
            <person name="Thornton C."/>
            <person name="Delhaes L."/>
            <person name="Meyer W."/>
            <person name="Papon N."/>
            <person name="Bouchara J.P."/>
        </authorList>
    </citation>
    <scope>NUCLEOTIDE SEQUENCE [LARGE SCALE GENOMIC DNA]</scope>
    <source>
        <strain evidence="1 2">IHEM 14462</strain>
    </source>
</reference>
<sequence>MSLTLENVANGETVHQRCIIVRGTYSLEDDTLDSFATVNIRDDSGNSIFPPQRWPIVDGRVKIISLLSPGANNLTITREHSSGSITQTVKLNYIPLLQTPPLHLAIMVAKDSPLLIDCPPAKQGAFSLAHSSLDAAVAKFRMTAYMWQALTAEDMRMKGLGRRSFRLEEEWGADTTSSSFVTARHDAALHDSGAMKSTAKIHIVRSERTVAELRSMDYAQQNKSARNRDKLFDFFKEALAAHGSPFETSGYPIVAGLILDSHYSVEKNIILAHAALGCHDGTGLSLGIMGSHLTYSWPRFLEEVSDCLLDDRNPGEMVGNDNGECGSFWEACAIGQGAFLHEVGHAFDAPHTTGIMARGYSQDWPRNFVVRTAYCTSRSTEGIVVIDGETRNQARWDLHDALSFRSLPHFWSPGDPKMSKETRSAAPTIKVEGAESEKFRIEISCAAGIAQITFNDTEEPSPSIAAPINTVTYTLESLRSRFHQNEPLKLSVLGMNGKSRTIKDAWRFFGGRTFVLIPGTKILLHKQSVMSKQLEETDGETEEHFWEWATLLTRKRKDGSIEHATKVDIRTGCILDGAYVHFPDGTQINCGPRVSPSGGDHYFGGHAAEAHDIPKGQDIVKVEVSREDDILRGIRMTLRNGVTWGALSGMSDQPETLTLEPPPGERVMGFFATAQRLLDIAAELSSSERAICIEEHMKSRLSSILSAWDLSNTEEQETDHNPEEHECNYQLEVVRHPRQGGLDVFLGFQEPSLREYFLNFPDQTEHSLRLSRKDFHLKLLKVSIAALTHSAGDPISGPEQPVNDEADTELSTLAMEFWRRSLAELARSNDDDPDQLGNVQDLKEILEANTSACWGRLRKPWTKHCGTWGPLVDRAQRTPGSPQATDPSNPEWIFGTVAKLHRCNWLKAMASPAAFAAFLFARHAYSSFTPPADPPAGHKSENISEFERVMRLYASAVGRHAYHQMSMAAFFSGETGVSKTLASEGLDAKQTASAADKAEYARDTFNLNDFVDALESAPGDLEGDAGHKFICNSAYQMKALVESGLQGRQGDALASMKLAKQFQTEQSYVRYFNELVTTLGHWNEWEKIIELLELIDNPLSDNCSTATHRLIHRAAKACDRGPTVDELYHKATCKPDTYGPHPIETRTYWALFKRFVLNDAETARATLNEVIDSSHEDVDVVDRAAKYLANIVIDDFSVALNLEDKEKAVEEMEELQDRLKKRFGFEFEAGLSPAAAPLAITRRQMGPARVFKEHLDTAFESCLDSLRDNWDGNDLKGFRNLARIMFLFPSLRLDAKAALYCRFYEITLDFQVFRLQDTGYYPIICDMCPKRVHSPGCCDLCANGEHDVRFRHHYVCLMCSSVDLCHECYESRSRPQTRSDVDVCPRSHEYIDVFVHDWLDIEECGTDLVLRYGGTRVKFTDEWLQGLEKKWYVAWEEYWKTGK</sequence>
<dbReference type="EMBL" id="JOWA01000121">
    <property type="protein sequence ID" value="KEZ40399.1"/>
    <property type="molecule type" value="Genomic_DNA"/>
</dbReference>
<dbReference type="GeneID" id="27727334"/>
<dbReference type="KEGG" id="sapo:SAPIO_CDS8262"/>
<dbReference type="InterPro" id="IPR021917">
    <property type="entry name" value="Unchr_Zn-peptidase-like"/>
</dbReference>
<evidence type="ECO:0000313" key="2">
    <source>
        <dbReference type="Proteomes" id="UP000028545"/>
    </source>
</evidence>
<evidence type="ECO:0000313" key="1">
    <source>
        <dbReference type="EMBL" id="KEZ40399.1"/>
    </source>
</evidence>
<keyword evidence="2" id="KW-1185">Reference proteome</keyword>
<proteinExistence type="predicted"/>
<organism evidence="1 2">
    <name type="scientific">Pseudallescheria apiosperma</name>
    <name type="common">Scedosporium apiospermum</name>
    <dbReference type="NCBI Taxonomy" id="563466"/>
    <lineage>
        <taxon>Eukaryota</taxon>
        <taxon>Fungi</taxon>
        <taxon>Dikarya</taxon>
        <taxon>Ascomycota</taxon>
        <taxon>Pezizomycotina</taxon>
        <taxon>Sordariomycetes</taxon>
        <taxon>Hypocreomycetidae</taxon>
        <taxon>Microascales</taxon>
        <taxon>Microascaceae</taxon>
        <taxon>Scedosporium</taxon>
    </lineage>
</organism>
<dbReference type="PANTHER" id="PTHR21054">
    <property type="entry name" value="ZINC METALLOPROTEINASE-RELATED"/>
    <property type="match status" value="1"/>
</dbReference>
<accession>A0A084FZ87</accession>
<dbReference type="Pfam" id="PF12044">
    <property type="entry name" value="Metallopep"/>
    <property type="match status" value="1"/>
</dbReference>
<dbReference type="VEuPathDB" id="FungiDB:SAPIO_CDS8262"/>
<dbReference type="PANTHER" id="PTHR21054:SF2">
    <property type="entry name" value="MIP04191P"/>
    <property type="match status" value="1"/>
</dbReference>
<dbReference type="GO" id="GO:0005737">
    <property type="term" value="C:cytoplasm"/>
    <property type="evidence" value="ECO:0007669"/>
    <property type="project" value="TreeGrafter"/>
</dbReference>
<dbReference type="InterPro" id="IPR053002">
    <property type="entry name" value="Metalloproteinase_M10B"/>
</dbReference>
<dbReference type="Proteomes" id="UP000028545">
    <property type="component" value="Unassembled WGS sequence"/>
</dbReference>
<dbReference type="RefSeq" id="XP_016640198.1">
    <property type="nucleotide sequence ID" value="XM_016789935.1"/>
</dbReference>
<name>A0A084FZ87_PSEDA</name>